<sequence>MFQAGFFYGLPGMDPIGIFRSANTVTGSINPMFWIPKTLYEALPYALLLFGGLAMLQASNPLMFGSGCLLAIVGAIIWRMRQTYRKRDRDEERL</sequence>
<dbReference type="KEGG" id="tvi:Thivi_2583"/>
<dbReference type="HOGENOM" id="CLU_2385223_0_0_6"/>
<accession>I3YBZ9</accession>
<dbReference type="Proteomes" id="UP000006062">
    <property type="component" value="Chromosome"/>
</dbReference>
<evidence type="ECO:0000313" key="3">
    <source>
        <dbReference type="Proteomes" id="UP000006062"/>
    </source>
</evidence>
<keyword evidence="1" id="KW-0812">Transmembrane</keyword>
<proteinExistence type="predicted"/>
<keyword evidence="1" id="KW-0472">Membrane</keyword>
<keyword evidence="3" id="KW-1185">Reference proteome</keyword>
<dbReference type="EMBL" id="CP003154">
    <property type="protein sequence ID" value="AFL74517.1"/>
    <property type="molecule type" value="Genomic_DNA"/>
</dbReference>
<gene>
    <name evidence="2" type="ordered locus">Thivi_2583</name>
</gene>
<evidence type="ECO:0000256" key="1">
    <source>
        <dbReference type="SAM" id="Phobius"/>
    </source>
</evidence>
<feature type="transmembrane region" description="Helical" evidence="1">
    <location>
        <begin position="62"/>
        <end position="80"/>
    </location>
</feature>
<dbReference type="AlphaFoldDB" id="I3YBZ9"/>
<organism evidence="2 3">
    <name type="scientific">Thiocystis violascens (strain ATCC 17096 / DSM 198 / 6111)</name>
    <name type="common">Chromatium violascens</name>
    <dbReference type="NCBI Taxonomy" id="765911"/>
    <lineage>
        <taxon>Bacteria</taxon>
        <taxon>Pseudomonadati</taxon>
        <taxon>Pseudomonadota</taxon>
        <taxon>Gammaproteobacteria</taxon>
        <taxon>Chromatiales</taxon>
        <taxon>Chromatiaceae</taxon>
        <taxon>Thiocystis</taxon>
    </lineage>
</organism>
<keyword evidence="1" id="KW-1133">Transmembrane helix</keyword>
<name>I3YBZ9_THIV6</name>
<protein>
    <submittedName>
        <fullName evidence="2">Uncharacterized protein</fullName>
    </submittedName>
</protein>
<evidence type="ECO:0000313" key="2">
    <source>
        <dbReference type="EMBL" id="AFL74517.1"/>
    </source>
</evidence>
<reference evidence="2 3" key="1">
    <citation type="submission" date="2012-06" db="EMBL/GenBank/DDBJ databases">
        <title>Complete sequence of Thiocystis violascens DSM 198.</title>
        <authorList>
            <consortium name="US DOE Joint Genome Institute"/>
            <person name="Lucas S."/>
            <person name="Han J."/>
            <person name="Lapidus A."/>
            <person name="Cheng J.-F."/>
            <person name="Goodwin L."/>
            <person name="Pitluck S."/>
            <person name="Peters L."/>
            <person name="Ovchinnikova G."/>
            <person name="Teshima H."/>
            <person name="Detter J.C."/>
            <person name="Han C."/>
            <person name="Tapia R."/>
            <person name="Land M."/>
            <person name="Hauser L."/>
            <person name="Kyrpides N."/>
            <person name="Ivanova N."/>
            <person name="Pagani I."/>
            <person name="Vogl K."/>
            <person name="Liu Z."/>
            <person name="Frigaard N.-U."/>
            <person name="Bryant D."/>
            <person name="Woyke T."/>
        </authorList>
    </citation>
    <scope>NUCLEOTIDE SEQUENCE [LARGE SCALE GENOMIC DNA]</scope>
    <source>
        <strain evidence="3">ATCC 17096 / DSM 198 / 6111</strain>
    </source>
</reference>